<evidence type="ECO:0008006" key="4">
    <source>
        <dbReference type="Google" id="ProtNLM"/>
    </source>
</evidence>
<organism evidence="2 3">
    <name type="scientific">Pterulicium gracile</name>
    <dbReference type="NCBI Taxonomy" id="1884261"/>
    <lineage>
        <taxon>Eukaryota</taxon>
        <taxon>Fungi</taxon>
        <taxon>Dikarya</taxon>
        <taxon>Basidiomycota</taxon>
        <taxon>Agaricomycotina</taxon>
        <taxon>Agaricomycetes</taxon>
        <taxon>Agaricomycetidae</taxon>
        <taxon>Agaricales</taxon>
        <taxon>Pleurotineae</taxon>
        <taxon>Pterulaceae</taxon>
        <taxon>Pterulicium</taxon>
    </lineage>
</organism>
<sequence>MSCLALSSLSIVLFMMYVPVYHLGPGSSASTLPPGRHGRSASPHVGILYVRARWRFVTAYAACRTLQQQRHVTASLQGRGVQPDRRTSHSNLISADVLSVCGRLFVNCCWLVEFRGCQGEIEGRYRRLSGARRRYEQGGWSGMMWSRLEAGPRRQCLDIRTVALLVPRPDLLVLRSTVKVLAGGRGL</sequence>
<evidence type="ECO:0000313" key="3">
    <source>
        <dbReference type="Proteomes" id="UP000305067"/>
    </source>
</evidence>
<accession>A0A5C3QE77</accession>
<feature type="chain" id="PRO_5022902781" description="Secreted protein" evidence="1">
    <location>
        <begin position="23"/>
        <end position="187"/>
    </location>
</feature>
<evidence type="ECO:0000256" key="1">
    <source>
        <dbReference type="SAM" id="SignalP"/>
    </source>
</evidence>
<reference evidence="2 3" key="1">
    <citation type="journal article" date="2019" name="Nat. Ecol. Evol.">
        <title>Megaphylogeny resolves global patterns of mushroom evolution.</title>
        <authorList>
            <person name="Varga T."/>
            <person name="Krizsan K."/>
            <person name="Foldi C."/>
            <person name="Dima B."/>
            <person name="Sanchez-Garcia M."/>
            <person name="Sanchez-Ramirez S."/>
            <person name="Szollosi G.J."/>
            <person name="Szarkandi J.G."/>
            <person name="Papp V."/>
            <person name="Albert L."/>
            <person name="Andreopoulos W."/>
            <person name="Angelini C."/>
            <person name="Antonin V."/>
            <person name="Barry K.W."/>
            <person name="Bougher N.L."/>
            <person name="Buchanan P."/>
            <person name="Buyck B."/>
            <person name="Bense V."/>
            <person name="Catcheside P."/>
            <person name="Chovatia M."/>
            <person name="Cooper J."/>
            <person name="Damon W."/>
            <person name="Desjardin D."/>
            <person name="Finy P."/>
            <person name="Geml J."/>
            <person name="Haridas S."/>
            <person name="Hughes K."/>
            <person name="Justo A."/>
            <person name="Karasinski D."/>
            <person name="Kautmanova I."/>
            <person name="Kiss B."/>
            <person name="Kocsube S."/>
            <person name="Kotiranta H."/>
            <person name="LaButti K.M."/>
            <person name="Lechner B.E."/>
            <person name="Liimatainen K."/>
            <person name="Lipzen A."/>
            <person name="Lukacs Z."/>
            <person name="Mihaltcheva S."/>
            <person name="Morgado L.N."/>
            <person name="Niskanen T."/>
            <person name="Noordeloos M.E."/>
            <person name="Ohm R.A."/>
            <person name="Ortiz-Santana B."/>
            <person name="Ovrebo C."/>
            <person name="Racz N."/>
            <person name="Riley R."/>
            <person name="Savchenko A."/>
            <person name="Shiryaev A."/>
            <person name="Soop K."/>
            <person name="Spirin V."/>
            <person name="Szebenyi C."/>
            <person name="Tomsovsky M."/>
            <person name="Tulloss R.E."/>
            <person name="Uehling J."/>
            <person name="Grigoriev I.V."/>
            <person name="Vagvolgyi C."/>
            <person name="Papp T."/>
            <person name="Martin F.M."/>
            <person name="Miettinen O."/>
            <person name="Hibbett D.S."/>
            <person name="Nagy L.G."/>
        </authorList>
    </citation>
    <scope>NUCLEOTIDE SEQUENCE [LARGE SCALE GENOMIC DNA]</scope>
    <source>
        <strain evidence="2 3">CBS 309.79</strain>
    </source>
</reference>
<dbReference type="Proteomes" id="UP000305067">
    <property type="component" value="Unassembled WGS sequence"/>
</dbReference>
<name>A0A5C3QE77_9AGAR</name>
<keyword evidence="3" id="KW-1185">Reference proteome</keyword>
<protein>
    <recommendedName>
        <fullName evidence="4">Secreted protein</fullName>
    </recommendedName>
</protein>
<dbReference type="AlphaFoldDB" id="A0A5C3QE77"/>
<dbReference type="EMBL" id="ML178829">
    <property type="protein sequence ID" value="TFL00366.1"/>
    <property type="molecule type" value="Genomic_DNA"/>
</dbReference>
<gene>
    <name evidence="2" type="ORF">BDV98DRAFT_113465</name>
</gene>
<feature type="signal peptide" evidence="1">
    <location>
        <begin position="1"/>
        <end position="22"/>
    </location>
</feature>
<keyword evidence="1" id="KW-0732">Signal</keyword>
<evidence type="ECO:0000313" key="2">
    <source>
        <dbReference type="EMBL" id="TFL00366.1"/>
    </source>
</evidence>
<proteinExistence type="predicted"/>